<keyword evidence="6" id="KW-0496">Mitochondrion</keyword>
<accession>A0AAI9WWU2</accession>
<evidence type="ECO:0000256" key="4">
    <source>
        <dbReference type="ARBA" id="ARBA00022989"/>
    </source>
</evidence>
<keyword evidence="7 9" id="KW-0472">Membrane</keyword>
<dbReference type="InterPro" id="IPR050355">
    <property type="entry name" value="RCF1"/>
</dbReference>
<reference evidence="11" key="1">
    <citation type="journal article" date="2022" name="DNA Res.">
        <title>Genome analysis of five recently described species of the CUG-Ser clade uncovers Candida theae as a new hybrid lineage with pathogenic potential in the Candida parapsilosis species complex.</title>
        <authorList>
            <person name="Mixao V."/>
            <person name="Del Olmo V."/>
            <person name="Hegedusova E."/>
            <person name="Saus E."/>
            <person name="Pryszcz L."/>
            <person name="Cillingova A."/>
            <person name="Nosek J."/>
            <person name="Gabaldon T."/>
        </authorList>
    </citation>
    <scope>NUCLEOTIDE SEQUENCE</scope>
    <source>
        <strain evidence="11">CBS 10844</strain>
    </source>
</reference>
<keyword evidence="4 9" id="KW-1133">Transmembrane helix</keyword>
<feature type="compositionally biased region" description="Basic and acidic residues" evidence="8">
    <location>
        <begin position="145"/>
        <end position="161"/>
    </location>
</feature>
<dbReference type="PROSITE" id="PS51503">
    <property type="entry name" value="HIG1"/>
    <property type="match status" value="1"/>
</dbReference>
<dbReference type="AlphaFoldDB" id="A0AAI9WWU2"/>
<name>A0AAI9WWU2_9ASCO</name>
<feature type="transmembrane region" description="Helical" evidence="9">
    <location>
        <begin position="62"/>
        <end position="84"/>
    </location>
</feature>
<evidence type="ECO:0000256" key="2">
    <source>
        <dbReference type="ARBA" id="ARBA00013887"/>
    </source>
</evidence>
<evidence type="ECO:0000256" key="8">
    <source>
        <dbReference type="SAM" id="MobiDB-lite"/>
    </source>
</evidence>
<protein>
    <recommendedName>
        <fullName evidence="2">Respiratory supercomplex factor 1, mitochondrial</fullName>
    </recommendedName>
</protein>
<gene>
    <name evidence="11" type="ORF">KGF56_003882</name>
</gene>
<dbReference type="RefSeq" id="XP_049179041.1">
    <property type="nucleotide sequence ID" value="XM_049325261.1"/>
</dbReference>
<evidence type="ECO:0000313" key="11">
    <source>
        <dbReference type="EMBL" id="KAI3403294.1"/>
    </source>
</evidence>
<evidence type="ECO:0000313" key="12">
    <source>
        <dbReference type="Proteomes" id="UP001202479"/>
    </source>
</evidence>
<evidence type="ECO:0000256" key="7">
    <source>
        <dbReference type="ARBA" id="ARBA00023136"/>
    </source>
</evidence>
<dbReference type="EMBL" id="JAHUZD010000128">
    <property type="protein sequence ID" value="KAI3403294.1"/>
    <property type="molecule type" value="Genomic_DNA"/>
</dbReference>
<evidence type="ECO:0000256" key="9">
    <source>
        <dbReference type="SAM" id="Phobius"/>
    </source>
</evidence>
<proteinExistence type="predicted"/>
<dbReference type="GeneID" id="73381497"/>
<keyword evidence="12" id="KW-1185">Reference proteome</keyword>
<evidence type="ECO:0000259" key="10">
    <source>
        <dbReference type="PROSITE" id="PS51503"/>
    </source>
</evidence>
<dbReference type="PANTHER" id="PTHR12297">
    <property type="entry name" value="HYPOXIA-INDUCBILE GENE 1 HIG1 -RELATED"/>
    <property type="match status" value="1"/>
</dbReference>
<dbReference type="Proteomes" id="UP001202479">
    <property type="component" value="Unassembled WGS sequence"/>
</dbReference>
<evidence type="ECO:0000256" key="6">
    <source>
        <dbReference type="ARBA" id="ARBA00023128"/>
    </source>
</evidence>
<evidence type="ECO:0000256" key="5">
    <source>
        <dbReference type="ARBA" id="ARBA00023054"/>
    </source>
</evidence>
<sequence length="161" mass="18458">MSMNLPSSLSFGEEEPDLLQKMWQKSKQQPLVPIGSILTAGAVVMAARSMKRGEKLKTQKYFRYRIAFQLATLVALVVGGMTLGSSHLEKKKTREEKLKEKAKVREKLWVEELERRDAIIQARKQRLEESRKELRELAKQGFDNEGEKSKAIENKASPEEK</sequence>
<keyword evidence="3 9" id="KW-0812">Transmembrane</keyword>
<feature type="domain" description="HIG1" evidence="10">
    <location>
        <begin position="1"/>
        <end position="94"/>
    </location>
</feature>
<comment type="subcellular location">
    <subcellularLocation>
        <location evidence="1">Mitochondrion membrane</location>
    </subcellularLocation>
</comment>
<keyword evidence="5" id="KW-0175">Coiled coil</keyword>
<organism evidence="11 12">
    <name type="scientific">Candida oxycetoniae</name>
    <dbReference type="NCBI Taxonomy" id="497107"/>
    <lineage>
        <taxon>Eukaryota</taxon>
        <taxon>Fungi</taxon>
        <taxon>Dikarya</taxon>
        <taxon>Ascomycota</taxon>
        <taxon>Saccharomycotina</taxon>
        <taxon>Pichiomycetes</taxon>
        <taxon>Debaryomycetaceae</taxon>
        <taxon>Candida/Lodderomyces clade</taxon>
        <taxon>Candida</taxon>
    </lineage>
</organism>
<comment type="caution">
    <text evidence="11">The sequence shown here is derived from an EMBL/GenBank/DDBJ whole genome shotgun (WGS) entry which is preliminary data.</text>
</comment>
<dbReference type="InterPro" id="IPR007667">
    <property type="entry name" value="Hypoxia_induced_domain"/>
</dbReference>
<feature type="transmembrane region" description="Helical" evidence="9">
    <location>
        <begin position="31"/>
        <end position="50"/>
    </location>
</feature>
<evidence type="ECO:0000256" key="3">
    <source>
        <dbReference type="ARBA" id="ARBA00022692"/>
    </source>
</evidence>
<dbReference type="Pfam" id="PF04588">
    <property type="entry name" value="HIG_1_N"/>
    <property type="match status" value="1"/>
</dbReference>
<evidence type="ECO:0000256" key="1">
    <source>
        <dbReference type="ARBA" id="ARBA00004325"/>
    </source>
</evidence>
<feature type="region of interest" description="Disordered" evidence="8">
    <location>
        <begin position="138"/>
        <end position="161"/>
    </location>
</feature>
<dbReference type="GO" id="GO:0031966">
    <property type="term" value="C:mitochondrial membrane"/>
    <property type="evidence" value="ECO:0007669"/>
    <property type="project" value="UniProtKB-SubCell"/>
</dbReference>
<dbReference type="GO" id="GO:0097250">
    <property type="term" value="P:mitochondrial respirasome assembly"/>
    <property type="evidence" value="ECO:0007669"/>
    <property type="project" value="TreeGrafter"/>
</dbReference>
<dbReference type="Gene3D" id="6.10.140.1320">
    <property type="match status" value="1"/>
</dbReference>
<dbReference type="PANTHER" id="PTHR12297:SF3">
    <property type="entry name" value="HIG1 DOMAIN FAMILY MEMBER 1A"/>
    <property type="match status" value="1"/>
</dbReference>